<evidence type="ECO:0000256" key="17">
    <source>
        <dbReference type="SAM" id="Phobius"/>
    </source>
</evidence>
<keyword evidence="10" id="KW-0067">ATP-binding</keyword>
<dbReference type="SMART" id="SM00388">
    <property type="entry name" value="HisKA"/>
    <property type="match status" value="1"/>
</dbReference>
<keyword evidence="11 17" id="KW-1133">Transmembrane helix</keyword>
<dbReference type="InterPro" id="IPR004358">
    <property type="entry name" value="Sig_transdc_His_kin-like_C"/>
</dbReference>
<dbReference type="SUPFAM" id="SSF47226">
    <property type="entry name" value="Histidine-containing phosphotransfer domain, HPT domain"/>
    <property type="match status" value="1"/>
</dbReference>
<evidence type="ECO:0000256" key="13">
    <source>
        <dbReference type="ARBA" id="ARBA00023136"/>
    </source>
</evidence>
<name>A0A512E183_9PROT</name>
<feature type="region of interest" description="Disordered" evidence="16">
    <location>
        <begin position="747"/>
        <end position="789"/>
    </location>
</feature>
<dbReference type="Pfam" id="PF00512">
    <property type="entry name" value="HisKA"/>
    <property type="match status" value="1"/>
</dbReference>
<dbReference type="GO" id="GO:0005886">
    <property type="term" value="C:plasma membrane"/>
    <property type="evidence" value="ECO:0007669"/>
    <property type="project" value="UniProtKB-SubCell"/>
</dbReference>
<dbReference type="RefSeq" id="WP_044436405.1">
    <property type="nucleotide sequence ID" value="NZ_BJYZ01000042.1"/>
</dbReference>
<keyword evidence="6" id="KW-0808">Transferase</keyword>
<dbReference type="PROSITE" id="PS50109">
    <property type="entry name" value="HIS_KIN"/>
    <property type="match status" value="1"/>
</dbReference>
<dbReference type="CDD" id="cd17546">
    <property type="entry name" value="REC_hyHK_CKI1_RcsC-like"/>
    <property type="match status" value="1"/>
</dbReference>
<dbReference type="Gene3D" id="1.10.287.130">
    <property type="match status" value="1"/>
</dbReference>
<dbReference type="InterPro" id="IPR001789">
    <property type="entry name" value="Sig_transdc_resp-reg_receiver"/>
</dbReference>
<sequence>MINSWYAILLSCAVFGFAGFQFMLIRTGLWSAAPYEAAGLTVTLVLPPVVTALVAFRIGLRRVRRIFAARPDSEHEQVMIRILLVSLNLAYVLVLILAVGPPDIFVGSVLILPPGFAGTWLLLILLMLHPAPSVPRRVLGNMLDMAMVSAFLYVGGAMAAPWYLIYLWVTFGNGFRYGTRFLEVSAVLGAATFALVIHVTPVWRDIPYIAYGLLVALVVLPAYVVRLIRQLTEAKAQAEAANRAKGRFLATVSHELRTPLTAIIGMGDMMMNTRLDADQREMAATVNTSARQLLSLITDVLDFSQLEEAKLAIDQVPFDLHRVVCDTRLMLRGQARMKRLALRLVIDADVPRRIVGDDRRLQQALTNLLANAVKFTERGAVTLSVRVVQQGVLEFRVTDTGIGIAPQHLDRIFDRFTQAEDDINRRYGGTGLGLAISRQLVELMGGAIGVSSELHRGSEFWITLPCRPAKPGSDPAAPPAAVTPLLVTAGAESRLATLGPGLNSALGRHAEIADPVEADTVLADIFRDSEGTTPVLLIPVEALDDPSTGIAAWLQAGNGVERSIAILMGSSAAEAAGRCREWLSELVLTCPMEADRVASALAAARGLAGLAAGASAPGAEPVAAAQRRRILVAEDNAINRRVIEKILQRAGHDPIFAADGDEALDLLDRMSFDIVLMDMNMPAISGLDVARMYRFTHTDHPHLPIVALTAEATEQARRQCADAGMDAFLTKPVDPKALFATIDRLVGGQPAEPGTLRPEPASDERHPESPLPEAPDLADSGTNAGTNEPSIDVAALDKLRSVDDDPSFIAQIADEFLHDAEDLLIELEHAWACGDLYAFKDHAHSLRSSASYVGASRMVRLLLYCRDVSRETLAEEGYRRVREIQAEFARVRTALRELA</sequence>
<dbReference type="InterPro" id="IPR005467">
    <property type="entry name" value="His_kinase_dom"/>
</dbReference>
<dbReference type="InterPro" id="IPR003661">
    <property type="entry name" value="HisK_dim/P_dom"/>
</dbReference>
<keyword evidence="12" id="KW-0902">Two-component regulatory system</keyword>
<accession>A0A512E183</accession>
<dbReference type="CDD" id="cd00082">
    <property type="entry name" value="HisKA"/>
    <property type="match status" value="1"/>
</dbReference>
<dbReference type="InterPro" id="IPR036641">
    <property type="entry name" value="HPT_dom_sf"/>
</dbReference>
<dbReference type="PANTHER" id="PTHR45339:SF1">
    <property type="entry name" value="HYBRID SIGNAL TRANSDUCTION HISTIDINE KINASE J"/>
    <property type="match status" value="1"/>
</dbReference>
<protein>
    <recommendedName>
        <fullName evidence="3">histidine kinase</fullName>
        <ecNumber evidence="3">2.7.13.3</ecNumber>
    </recommendedName>
</protein>
<comment type="subcellular location">
    <subcellularLocation>
        <location evidence="2">Cell membrane</location>
        <topology evidence="2">Multi-pass membrane protein</topology>
    </subcellularLocation>
</comment>
<dbReference type="Proteomes" id="UP000321523">
    <property type="component" value="Unassembled WGS sequence"/>
</dbReference>
<dbReference type="Gene3D" id="3.30.565.10">
    <property type="entry name" value="Histidine kinase-like ATPase, C-terminal domain"/>
    <property type="match status" value="1"/>
</dbReference>
<evidence type="ECO:0000256" key="11">
    <source>
        <dbReference type="ARBA" id="ARBA00022989"/>
    </source>
</evidence>
<keyword evidence="4" id="KW-1003">Cell membrane</keyword>
<evidence type="ECO:0000256" key="15">
    <source>
        <dbReference type="PROSITE-ProRule" id="PRU00169"/>
    </source>
</evidence>
<dbReference type="InterPro" id="IPR008207">
    <property type="entry name" value="Sig_transdc_His_kin_Hpt_dom"/>
</dbReference>
<comment type="catalytic activity">
    <reaction evidence="1">
        <text>ATP + protein L-histidine = ADP + protein N-phospho-L-histidine.</text>
        <dbReference type="EC" id="2.7.13.3"/>
    </reaction>
</comment>
<keyword evidence="22" id="KW-1185">Reference proteome</keyword>
<dbReference type="PROSITE" id="PS50894">
    <property type="entry name" value="HPT"/>
    <property type="match status" value="1"/>
</dbReference>
<keyword evidence="8" id="KW-0547">Nucleotide-binding</keyword>
<feature type="transmembrane region" description="Helical" evidence="17">
    <location>
        <begin position="104"/>
        <end position="128"/>
    </location>
</feature>
<evidence type="ECO:0000313" key="21">
    <source>
        <dbReference type="EMBL" id="GEO42503.1"/>
    </source>
</evidence>
<evidence type="ECO:0000256" key="4">
    <source>
        <dbReference type="ARBA" id="ARBA00022475"/>
    </source>
</evidence>
<evidence type="ECO:0000259" key="20">
    <source>
        <dbReference type="PROSITE" id="PS50894"/>
    </source>
</evidence>
<dbReference type="FunFam" id="1.10.287.130:FF:000004">
    <property type="entry name" value="Ethylene receptor 1"/>
    <property type="match status" value="1"/>
</dbReference>
<evidence type="ECO:0000256" key="5">
    <source>
        <dbReference type="ARBA" id="ARBA00022553"/>
    </source>
</evidence>
<dbReference type="AlphaFoldDB" id="A0A512E183"/>
<feature type="transmembrane region" description="Helical" evidence="17">
    <location>
        <begin position="181"/>
        <end position="200"/>
    </location>
</feature>
<dbReference type="SUPFAM" id="SSF47384">
    <property type="entry name" value="Homodimeric domain of signal transducing histidine kinase"/>
    <property type="match status" value="1"/>
</dbReference>
<evidence type="ECO:0000256" key="1">
    <source>
        <dbReference type="ARBA" id="ARBA00000085"/>
    </source>
</evidence>
<feature type="domain" description="Response regulatory" evidence="19">
    <location>
        <begin position="629"/>
        <end position="746"/>
    </location>
</feature>
<dbReference type="PANTHER" id="PTHR45339">
    <property type="entry name" value="HYBRID SIGNAL TRANSDUCTION HISTIDINE KINASE J"/>
    <property type="match status" value="1"/>
</dbReference>
<dbReference type="InterPro" id="IPR003594">
    <property type="entry name" value="HATPase_dom"/>
</dbReference>
<feature type="domain" description="Histidine kinase" evidence="18">
    <location>
        <begin position="251"/>
        <end position="468"/>
    </location>
</feature>
<dbReference type="CDD" id="cd16922">
    <property type="entry name" value="HATPase_EvgS-ArcB-TorS-like"/>
    <property type="match status" value="1"/>
</dbReference>
<dbReference type="GO" id="GO:0000155">
    <property type="term" value="F:phosphorelay sensor kinase activity"/>
    <property type="evidence" value="ECO:0007669"/>
    <property type="project" value="InterPro"/>
</dbReference>
<keyword evidence="13 17" id="KW-0472">Membrane</keyword>
<gene>
    <name evidence="21" type="ORF">SAE02_66510</name>
</gene>
<dbReference type="Pfam" id="PF02518">
    <property type="entry name" value="HATPase_c"/>
    <property type="match status" value="1"/>
</dbReference>
<proteinExistence type="predicted"/>
<dbReference type="EC" id="2.7.13.3" evidence="3"/>
<feature type="compositionally biased region" description="Polar residues" evidence="16">
    <location>
        <begin position="780"/>
        <end position="789"/>
    </location>
</feature>
<evidence type="ECO:0000256" key="7">
    <source>
        <dbReference type="ARBA" id="ARBA00022692"/>
    </source>
</evidence>
<evidence type="ECO:0000256" key="16">
    <source>
        <dbReference type="SAM" id="MobiDB-lite"/>
    </source>
</evidence>
<keyword evidence="9" id="KW-0418">Kinase</keyword>
<dbReference type="Pfam" id="PF01627">
    <property type="entry name" value="Hpt"/>
    <property type="match status" value="1"/>
</dbReference>
<dbReference type="EMBL" id="BJYZ01000042">
    <property type="protein sequence ID" value="GEO42503.1"/>
    <property type="molecule type" value="Genomic_DNA"/>
</dbReference>
<dbReference type="InterPro" id="IPR036890">
    <property type="entry name" value="HATPase_C_sf"/>
</dbReference>
<evidence type="ECO:0000256" key="12">
    <source>
        <dbReference type="ARBA" id="ARBA00023012"/>
    </source>
</evidence>
<keyword evidence="7 17" id="KW-0812">Transmembrane</keyword>
<keyword evidence="5 15" id="KW-0597">Phosphoprotein</keyword>
<feature type="transmembrane region" description="Helical" evidence="17">
    <location>
        <begin position="148"/>
        <end position="169"/>
    </location>
</feature>
<dbReference type="Gene3D" id="3.40.50.2300">
    <property type="match status" value="1"/>
</dbReference>
<evidence type="ECO:0000256" key="2">
    <source>
        <dbReference type="ARBA" id="ARBA00004651"/>
    </source>
</evidence>
<feature type="domain" description="HPt" evidence="20">
    <location>
        <begin position="805"/>
        <end position="899"/>
    </location>
</feature>
<evidence type="ECO:0000256" key="9">
    <source>
        <dbReference type="ARBA" id="ARBA00022777"/>
    </source>
</evidence>
<dbReference type="GO" id="GO:0005524">
    <property type="term" value="F:ATP binding"/>
    <property type="evidence" value="ECO:0007669"/>
    <property type="project" value="UniProtKB-KW"/>
</dbReference>
<dbReference type="PRINTS" id="PR00344">
    <property type="entry name" value="BCTRLSENSOR"/>
</dbReference>
<dbReference type="SMART" id="SM00073">
    <property type="entry name" value="HPT"/>
    <property type="match status" value="1"/>
</dbReference>
<evidence type="ECO:0000256" key="10">
    <source>
        <dbReference type="ARBA" id="ARBA00022840"/>
    </source>
</evidence>
<evidence type="ECO:0000313" key="22">
    <source>
        <dbReference type="Proteomes" id="UP000321523"/>
    </source>
</evidence>
<dbReference type="SUPFAM" id="SSF52172">
    <property type="entry name" value="CheY-like"/>
    <property type="match status" value="1"/>
</dbReference>
<evidence type="ECO:0000256" key="6">
    <source>
        <dbReference type="ARBA" id="ARBA00022679"/>
    </source>
</evidence>
<feature type="transmembrane region" description="Helical" evidence="17">
    <location>
        <begin position="78"/>
        <end position="97"/>
    </location>
</feature>
<feature type="transmembrane region" description="Helical" evidence="17">
    <location>
        <begin position="37"/>
        <end position="58"/>
    </location>
</feature>
<feature type="transmembrane region" description="Helical" evidence="17">
    <location>
        <begin position="206"/>
        <end position="225"/>
    </location>
</feature>
<dbReference type="InterPro" id="IPR036097">
    <property type="entry name" value="HisK_dim/P_sf"/>
</dbReference>
<reference evidence="21 22" key="1">
    <citation type="submission" date="2019-07" db="EMBL/GenBank/DDBJ databases">
        <title>Whole genome shotgun sequence of Skermanella aerolata NBRC 106429.</title>
        <authorList>
            <person name="Hosoyama A."/>
            <person name="Uohara A."/>
            <person name="Ohji S."/>
            <person name="Ichikawa N."/>
        </authorList>
    </citation>
    <scope>NUCLEOTIDE SEQUENCE [LARGE SCALE GENOMIC DNA]</scope>
    <source>
        <strain evidence="21 22">NBRC 106429</strain>
    </source>
</reference>
<dbReference type="PROSITE" id="PS50110">
    <property type="entry name" value="RESPONSE_REGULATORY"/>
    <property type="match status" value="1"/>
</dbReference>
<dbReference type="InterPro" id="IPR011006">
    <property type="entry name" value="CheY-like_superfamily"/>
</dbReference>
<organism evidence="21 22">
    <name type="scientific">Skermanella aerolata</name>
    <dbReference type="NCBI Taxonomy" id="393310"/>
    <lineage>
        <taxon>Bacteria</taxon>
        <taxon>Pseudomonadati</taxon>
        <taxon>Pseudomonadota</taxon>
        <taxon>Alphaproteobacteria</taxon>
        <taxon>Rhodospirillales</taxon>
        <taxon>Azospirillaceae</taxon>
        <taxon>Skermanella</taxon>
    </lineage>
</organism>
<dbReference type="Pfam" id="PF00072">
    <property type="entry name" value="Response_reg"/>
    <property type="match status" value="1"/>
</dbReference>
<dbReference type="FunFam" id="3.30.565.10:FF:000010">
    <property type="entry name" value="Sensor histidine kinase RcsC"/>
    <property type="match status" value="1"/>
</dbReference>
<evidence type="ECO:0000256" key="14">
    <source>
        <dbReference type="PROSITE-ProRule" id="PRU00110"/>
    </source>
</evidence>
<feature type="transmembrane region" description="Helical" evidence="17">
    <location>
        <begin position="6"/>
        <end position="25"/>
    </location>
</feature>
<dbReference type="Gene3D" id="1.20.120.160">
    <property type="entry name" value="HPT domain"/>
    <property type="match status" value="1"/>
</dbReference>
<evidence type="ECO:0000259" key="18">
    <source>
        <dbReference type="PROSITE" id="PS50109"/>
    </source>
</evidence>
<dbReference type="SUPFAM" id="SSF55874">
    <property type="entry name" value="ATPase domain of HSP90 chaperone/DNA topoisomerase II/histidine kinase"/>
    <property type="match status" value="1"/>
</dbReference>
<evidence type="ECO:0000256" key="8">
    <source>
        <dbReference type="ARBA" id="ARBA00022741"/>
    </source>
</evidence>
<feature type="modified residue" description="4-aspartylphosphate" evidence="15">
    <location>
        <position position="678"/>
    </location>
</feature>
<dbReference type="SMART" id="SM00387">
    <property type="entry name" value="HATPase_c"/>
    <property type="match status" value="1"/>
</dbReference>
<dbReference type="OrthoDB" id="9801651at2"/>
<comment type="caution">
    <text evidence="21">The sequence shown here is derived from an EMBL/GenBank/DDBJ whole genome shotgun (WGS) entry which is preliminary data.</text>
</comment>
<evidence type="ECO:0000256" key="3">
    <source>
        <dbReference type="ARBA" id="ARBA00012438"/>
    </source>
</evidence>
<dbReference type="SMART" id="SM00448">
    <property type="entry name" value="REC"/>
    <property type="match status" value="1"/>
</dbReference>
<feature type="modified residue" description="Phosphohistidine" evidence="14">
    <location>
        <position position="844"/>
    </location>
</feature>
<evidence type="ECO:0000259" key="19">
    <source>
        <dbReference type="PROSITE" id="PS50110"/>
    </source>
</evidence>